<dbReference type="PANTHER" id="PTHR47657:SF7">
    <property type="entry name" value="STEROL REGULATORY ELEMENT-BINDING PROTEIN ECM22"/>
    <property type="match status" value="1"/>
</dbReference>
<dbReference type="GO" id="GO:0008270">
    <property type="term" value="F:zinc ion binding"/>
    <property type="evidence" value="ECO:0007669"/>
    <property type="project" value="InterPro"/>
</dbReference>
<protein>
    <recommendedName>
        <fullName evidence="3">Zn(2)-C6 fungal-type domain-containing protein</fullName>
    </recommendedName>
</protein>
<dbReference type="InterPro" id="IPR001138">
    <property type="entry name" value="Zn2Cys6_DnaBD"/>
</dbReference>
<dbReference type="Proteomes" id="UP001174934">
    <property type="component" value="Unassembled WGS sequence"/>
</dbReference>
<dbReference type="Pfam" id="PF00172">
    <property type="entry name" value="Zn_clus"/>
    <property type="match status" value="1"/>
</dbReference>
<dbReference type="PROSITE" id="PS50048">
    <property type="entry name" value="ZN2_CY6_FUNGAL_2"/>
    <property type="match status" value="1"/>
</dbReference>
<dbReference type="AlphaFoldDB" id="A0AA39XMP9"/>
<feature type="region of interest" description="Disordered" evidence="2">
    <location>
        <begin position="1"/>
        <end position="30"/>
    </location>
</feature>
<evidence type="ECO:0000313" key="4">
    <source>
        <dbReference type="EMBL" id="KAK0636087.1"/>
    </source>
</evidence>
<dbReference type="GO" id="GO:0000981">
    <property type="term" value="F:DNA-binding transcription factor activity, RNA polymerase II-specific"/>
    <property type="evidence" value="ECO:0007669"/>
    <property type="project" value="InterPro"/>
</dbReference>
<gene>
    <name evidence="4" type="ORF">B0T17DRAFT_518060</name>
</gene>
<dbReference type="CDD" id="cd00067">
    <property type="entry name" value="GAL4"/>
    <property type="match status" value="1"/>
</dbReference>
<organism evidence="4 5">
    <name type="scientific">Bombardia bombarda</name>
    <dbReference type="NCBI Taxonomy" id="252184"/>
    <lineage>
        <taxon>Eukaryota</taxon>
        <taxon>Fungi</taxon>
        <taxon>Dikarya</taxon>
        <taxon>Ascomycota</taxon>
        <taxon>Pezizomycotina</taxon>
        <taxon>Sordariomycetes</taxon>
        <taxon>Sordariomycetidae</taxon>
        <taxon>Sordariales</taxon>
        <taxon>Lasiosphaeriaceae</taxon>
        <taxon>Bombardia</taxon>
    </lineage>
</organism>
<name>A0AA39XMP9_9PEZI</name>
<feature type="compositionally biased region" description="Pro residues" evidence="2">
    <location>
        <begin position="112"/>
        <end position="123"/>
    </location>
</feature>
<dbReference type="InterPro" id="IPR036864">
    <property type="entry name" value="Zn2-C6_fun-type_DNA-bd_sf"/>
</dbReference>
<dbReference type="InterPro" id="IPR052400">
    <property type="entry name" value="Zn2-C6_fungal_TF"/>
</dbReference>
<proteinExistence type="predicted"/>
<keyword evidence="5" id="KW-1185">Reference proteome</keyword>
<accession>A0AA39XMP9</accession>
<reference evidence="4" key="1">
    <citation type="submission" date="2023-06" db="EMBL/GenBank/DDBJ databases">
        <title>Genome-scale phylogeny and comparative genomics of the fungal order Sordariales.</title>
        <authorList>
            <consortium name="Lawrence Berkeley National Laboratory"/>
            <person name="Hensen N."/>
            <person name="Bonometti L."/>
            <person name="Westerberg I."/>
            <person name="Brannstrom I.O."/>
            <person name="Guillou S."/>
            <person name="Cros-Aarteil S."/>
            <person name="Calhoun S."/>
            <person name="Haridas S."/>
            <person name="Kuo A."/>
            <person name="Mondo S."/>
            <person name="Pangilinan J."/>
            <person name="Riley R."/>
            <person name="LaButti K."/>
            <person name="Andreopoulos B."/>
            <person name="Lipzen A."/>
            <person name="Chen C."/>
            <person name="Yanf M."/>
            <person name="Daum C."/>
            <person name="Ng V."/>
            <person name="Clum A."/>
            <person name="Steindorff A."/>
            <person name="Ohm R."/>
            <person name="Martin F."/>
            <person name="Silar P."/>
            <person name="Natvig D."/>
            <person name="Lalanne C."/>
            <person name="Gautier V."/>
            <person name="Ament-velasquez S.L."/>
            <person name="Kruys A."/>
            <person name="Hutchinson M.I."/>
            <person name="Powell A.J."/>
            <person name="Barry K."/>
            <person name="Miller A.N."/>
            <person name="Grigoriev I.V."/>
            <person name="Debuchy R."/>
            <person name="Gladieux P."/>
            <person name="Thoren M.H."/>
            <person name="Johannesson H."/>
        </authorList>
    </citation>
    <scope>NUCLEOTIDE SEQUENCE</scope>
    <source>
        <strain evidence="4">SMH3391-2</strain>
    </source>
</reference>
<evidence type="ECO:0000256" key="1">
    <source>
        <dbReference type="ARBA" id="ARBA00023242"/>
    </source>
</evidence>
<evidence type="ECO:0000259" key="3">
    <source>
        <dbReference type="PROSITE" id="PS50048"/>
    </source>
</evidence>
<dbReference type="PANTHER" id="PTHR47657">
    <property type="entry name" value="STEROL REGULATORY ELEMENT-BINDING PROTEIN ECM22"/>
    <property type="match status" value="1"/>
</dbReference>
<evidence type="ECO:0000256" key="2">
    <source>
        <dbReference type="SAM" id="MobiDB-lite"/>
    </source>
</evidence>
<dbReference type="SMART" id="SM00066">
    <property type="entry name" value="GAL4"/>
    <property type="match status" value="1"/>
</dbReference>
<comment type="caution">
    <text evidence="4">The sequence shown here is derived from an EMBL/GenBank/DDBJ whole genome shotgun (WGS) entry which is preliminary data.</text>
</comment>
<dbReference type="SUPFAM" id="SSF57701">
    <property type="entry name" value="Zn2/Cys6 DNA-binding domain"/>
    <property type="match status" value="1"/>
</dbReference>
<sequence length="155" mass="16994">MHHHSPTTSTDGSSPESSGSSARSRRGAATPAAHFNLFQVDGLAELPFNTLDPSRQLRPHQKSRKGCLNCRKRHVKCDEQLPRCSHRQRRDEVCQLRRPPSSKTPSVAASQPPKPIQPIPLASPPRITFTGRRVSCCGTRGIGGVKIGCVSWSRL</sequence>
<keyword evidence="1" id="KW-0539">Nucleus</keyword>
<dbReference type="EMBL" id="JAULSR010000001">
    <property type="protein sequence ID" value="KAK0636087.1"/>
    <property type="molecule type" value="Genomic_DNA"/>
</dbReference>
<evidence type="ECO:0000313" key="5">
    <source>
        <dbReference type="Proteomes" id="UP001174934"/>
    </source>
</evidence>
<feature type="domain" description="Zn(2)-C6 fungal-type" evidence="3">
    <location>
        <begin position="66"/>
        <end position="96"/>
    </location>
</feature>
<dbReference type="Gene3D" id="4.10.240.10">
    <property type="entry name" value="Zn(2)-C6 fungal-type DNA-binding domain"/>
    <property type="match status" value="1"/>
</dbReference>
<feature type="region of interest" description="Disordered" evidence="2">
    <location>
        <begin position="85"/>
        <end position="124"/>
    </location>
</feature>